<reference evidence="2 3" key="1">
    <citation type="submission" date="2021-02" db="EMBL/GenBank/DDBJ databases">
        <title>Cotonvirus japonicus, which uses Golgi apparatus of host cells for its virion factory, phylogenetically links tailed tupanvirus and icosahedral mimivirus.</title>
        <authorList>
            <person name="Takahashi H."/>
            <person name="Fukaya S."/>
            <person name="Song C."/>
            <person name="Murata K."/>
            <person name="Takemura M."/>
        </authorList>
    </citation>
    <scope>NUCLEOTIDE SEQUENCE [LARGE SCALE GENOMIC DNA]</scope>
</reference>
<dbReference type="EMBL" id="AP024483">
    <property type="protein sequence ID" value="BCS83105.1"/>
    <property type="molecule type" value="Genomic_DNA"/>
</dbReference>
<proteinExistence type="predicted"/>
<dbReference type="GeneID" id="80558310"/>
<name>A0ABM7NSG1_9VIRU</name>
<sequence length="136" mass="15505">MRKNQQKKSKIIIFKGFWNVEDVEINPKALFLYGDNNVKIGKGGQAIIRDLPNTFGIPTKKYPSNHSSSFYTDKEFQQNAENITNAINSIIMLSNKYDYVVLPENGFGTGLSELPQRAPKTYKYLSDQIKNLINII</sequence>
<protein>
    <recommendedName>
        <fullName evidence="1">DUF7831 domain-containing protein</fullName>
    </recommendedName>
</protein>
<dbReference type="RefSeq" id="YP_010841713.1">
    <property type="nucleotide sequence ID" value="NC_079139.1"/>
</dbReference>
<organism evidence="2 3">
    <name type="scientific">Cotonvirus japonicus</name>
    <dbReference type="NCBI Taxonomy" id="2811091"/>
    <lineage>
        <taxon>Viruses</taxon>
        <taxon>Varidnaviria</taxon>
        <taxon>Bamfordvirae</taxon>
        <taxon>Nucleocytoviricota</taxon>
        <taxon>Megaviricetes</taxon>
        <taxon>Imitervirales</taxon>
        <taxon>Mimiviridae</taxon>
        <taxon>Megamimivirinae</taxon>
        <taxon>Cotonvirus</taxon>
        <taxon>Cotonvirus japonicum</taxon>
    </lineage>
</organism>
<dbReference type="Proteomes" id="UP001321479">
    <property type="component" value="Segment"/>
</dbReference>
<feature type="domain" description="DUF7831" evidence="1">
    <location>
        <begin position="12"/>
        <end position="127"/>
    </location>
</feature>
<dbReference type="InterPro" id="IPR057153">
    <property type="entry name" value="DUF7831"/>
</dbReference>
<dbReference type="Pfam" id="PF25176">
    <property type="entry name" value="DUF7831"/>
    <property type="match status" value="1"/>
</dbReference>
<accession>A0ABM7NSG1</accession>
<evidence type="ECO:0000259" key="1">
    <source>
        <dbReference type="Pfam" id="PF25176"/>
    </source>
</evidence>
<keyword evidence="3" id="KW-1185">Reference proteome</keyword>
<evidence type="ECO:0000313" key="2">
    <source>
        <dbReference type="EMBL" id="BCS83105.1"/>
    </source>
</evidence>
<evidence type="ECO:0000313" key="3">
    <source>
        <dbReference type="Proteomes" id="UP001321479"/>
    </source>
</evidence>